<reference evidence="8 9" key="1">
    <citation type="submission" date="2019-07" db="EMBL/GenBank/DDBJ databases">
        <title>Litoreibacter alkalisoli sp. nov., isolated from saline-alkaline soil.</title>
        <authorList>
            <person name="Wang S."/>
            <person name="Xu L."/>
            <person name="Xing Y.-T."/>
            <person name="Sun J.-Q."/>
        </authorList>
    </citation>
    <scope>NUCLEOTIDE SEQUENCE [LARGE SCALE GENOMIC DNA]</scope>
    <source>
        <strain evidence="8 9">LN3S51</strain>
    </source>
</reference>
<evidence type="ECO:0000256" key="5">
    <source>
        <dbReference type="ARBA" id="ARBA00023136"/>
    </source>
</evidence>
<dbReference type="OrthoDB" id="7270324at2"/>
<dbReference type="PANTHER" id="PTHR36115">
    <property type="entry name" value="PROLINE-RICH ANTIGEN HOMOLOG-RELATED"/>
    <property type="match status" value="1"/>
</dbReference>
<keyword evidence="9" id="KW-1185">Reference proteome</keyword>
<keyword evidence="4 6" id="KW-1133">Transmembrane helix</keyword>
<organism evidence="8 9">
    <name type="scientific">Qingshengfaniella alkalisoli</name>
    <dbReference type="NCBI Taxonomy" id="2599296"/>
    <lineage>
        <taxon>Bacteria</taxon>
        <taxon>Pseudomonadati</taxon>
        <taxon>Pseudomonadota</taxon>
        <taxon>Alphaproteobacteria</taxon>
        <taxon>Rhodobacterales</taxon>
        <taxon>Paracoccaceae</taxon>
        <taxon>Qingshengfaniella</taxon>
    </lineage>
</organism>
<evidence type="ECO:0000256" key="4">
    <source>
        <dbReference type="ARBA" id="ARBA00022989"/>
    </source>
</evidence>
<name>A0A5B8IWW9_9RHOB</name>
<accession>A0A5B8IWW9</accession>
<keyword evidence="3 6" id="KW-0812">Transmembrane</keyword>
<sequence>MTYSDALWGLPDPDTHQDFYADIPLKRFGAWVIDLLVIFAICVLILPFTAFIGLFFFWALWLGVGLIYRIWCMSARSATLGMRLMSIEFRNARGERFDSGTACLHTLLYTLMMSTLILQAISVIAILVTSRRQGLHDLLLGTAAVNRSALLR</sequence>
<dbReference type="EMBL" id="CP042261">
    <property type="protein sequence ID" value="QDY69371.1"/>
    <property type="molecule type" value="Genomic_DNA"/>
</dbReference>
<feature type="domain" description="RDD" evidence="7">
    <location>
        <begin position="25"/>
        <end position="140"/>
    </location>
</feature>
<feature type="transmembrane region" description="Helical" evidence="6">
    <location>
        <begin position="35"/>
        <end position="60"/>
    </location>
</feature>
<dbReference type="AlphaFoldDB" id="A0A5B8IWW9"/>
<keyword evidence="2" id="KW-1003">Cell membrane</keyword>
<keyword evidence="5 6" id="KW-0472">Membrane</keyword>
<dbReference type="RefSeq" id="WP_146364750.1">
    <property type="nucleotide sequence ID" value="NZ_CP042261.1"/>
</dbReference>
<proteinExistence type="predicted"/>
<evidence type="ECO:0000256" key="6">
    <source>
        <dbReference type="SAM" id="Phobius"/>
    </source>
</evidence>
<evidence type="ECO:0000259" key="7">
    <source>
        <dbReference type="Pfam" id="PF06271"/>
    </source>
</evidence>
<dbReference type="KEGG" id="lit:FPZ52_06835"/>
<dbReference type="Proteomes" id="UP000318483">
    <property type="component" value="Chromosome"/>
</dbReference>
<feature type="transmembrane region" description="Helical" evidence="6">
    <location>
        <begin position="106"/>
        <end position="128"/>
    </location>
</feature>
<evidence type="ECO:0000256" key="1">
    <source>
        <dbReference type="ARBA" id="ARBA00004651"/>
    </source>
</evidence>
<evidence type="ECO:0000256" key="2">
    <source>
        <dbReference type="ARBA" id="ARBA00022475"/>
    </source>
</evidence>
<protein>
    <submittedName>
        <fullName evidence="8">RDD family protein</fullName>
    </submittedName>
</protein>
<comment type="subcellular location">
    <subcellularLocation>
        <location evidence="1">Cell membrane</location>
        <topology evidence="1">Multi-pass membrane protein</topology>
    </subcellularLocation>
</comment>
<gene>
    <name evidence="8" type="ORF">FPZ52_06835</name>
</gene>
<dbReference type="InterPro" id="IPR051791">
    <property type="entry name" value="Pra-immunoreactive"/>
</dbReference>
<dbReference type="GO" id="GO:0005886">
    <property type="term" value="C:plasma membrane"/>
    <property type="evidence" value="ECO:0007669"/>
    <property type="project" value="UniProtKB-SubCell"/>
</dbReference>
<dbReference type="InterPro" id="IPR010432">
    <property type="entry name" value="RDD"/>
</dbReference>
<evidence type="ECO:0000256" key="3">
    <source>
        <dbReference type="ARBA" id="ARBA00022692"/>
    </source>
</evidence>
<dbReference type="Pfam" id="PF06271">
    <property type="entry name" value="RDD"/>
    <property type="match status" value="1"/>
</dbReference>
<evidence type="ECO:0000313" key="9">
    <source>
        <dbReference type="Proteomes" id="UP000318483"/>
    </source>
</evidence>
<evidence type="ECO:0000313" key="8">
    <source>
        <dbReference type="EMBL" id="QDY69371.1"/>
    </source>
</evidence>